<evidence type="ECO:0000313" key="9">
    <source>
        <dbReference type="EMBL" id="REB69163.1"/>
    </source>
</evidence>
<dbReference type="Proteomes" id="UP000256324">
    <property type="component" value="Unassembled WGS sequence"/>
</dbReference>
<feature type="transmembrane region" description="Helical" evidence="7">
    <location>
        <begin position="86"/>
        <end position="112"/>
    </location>
</feature>
<keyword evidence="2 7" id="KW-0813">Transport</keyword>
<dbReference type="Gene3D" id="1.10.3720.10">
    <property type="entry name" value="MetI-like"/>
    <property type="match status" value="1"/>
</dbReference>
<dbReference type="RefSeq" id="WP_115938804.1">
    <property type="nucleotide sequence ID" value="NZ_PCZS01000002.1"/>
</dbReference>
<dbReference type="Pfam" id="PF00528">
    <property type="entry name" value="BPD_transp_1"/>
    <property type="match status" value="1"/>
</dbReference>
<reference evidence="9 10" key="1">
    <citation type="submission" date="2017-09" db="EMBL/GenBank/DDBJ databases">
        <authorList>
            <person name="Bumgarner R.E."/>
        </authorList>
    </citation>
    <scope>NUCLEOTIDE SEQUENCE [LARGE SCALE GENOMIC DNA]</scope>
    <source>
        <strain evidence="9 10">T34998</strain>
    </source>
</reference>
<keyword evidence="3" id="KW-1003">Cell membrane</keyword>
<keyword evidence="6 7" id="KW-0472">Membrane</keyword>
<comment type="similarity">
    <text evidence="7">Belongs to the binding-protein-dependent transport system permease family.</text>
</comment>
<feature type="domain" description="ABC transmembrane type-1" evidence="8">
    <location>
        <begin position="87"/>
        <end position="280"/>
    </location>
</feature>
<evidence type="ECO:0000256" key="3">
    <source>
        <dbReference type="ARBA" id="ARBA00022475"/>
    </source>
</evidence>
<proteinExistence type="inferred from homology"/>
<sequence>MIRTSLGASGIPIRRSKPTKGDKVFSAMSHIMLVTWTIIVVLPLMWTFVSSFKSTSEIFSSPFSWPRKPHWDNFSNAWSEAHIGDYFLNTIVVVFSALAIVMILGAMCSYVLARYSFRGNKIIYMLMLAGNTFPIFLAVVPLFFTLKNLELTNTVTGLVVTYVAFALPFTVFFLYAFFKTLPFEVYEAARIDGAGEWKIFFRVMLPMAKPGFASVAIFNFLGLWNQYLIPIAINSNEENYVLSQGLASFATKMGYEVDFGALFASVTLTVIPVLVVYVIFQRQLHGSVSQGTMK</sequence>
<feature type="transmembrane region" description="Helical" evidence="7">
    <location>
        <begin position="124"/>
        <end position="144"/>
    </location>
</feature>
<dbReference type="CDD" id="cd06261">
    <property type="entry name" value="TM_PBP2"/>
    <property type="match status" value="1"/>
</dbReference>
<evidence type="ECO:0000256" key="4">
    <source>
        <dbReference type="ARBA" id="ARBA00022692"/>
    </source>
</evidence>
<feature type="transmembrane region" description="Helical" evidence="7">
    <location>
        <begin position="259"/>
        <end position="280"/>
    </location>
</feature>
<feature type="transmembrane region" description="Helical" evidence="7">
    <location>
        <begin position="24"/>
        <end position="46"/>
    </location>
</feature>
<evidence type="ECO:0000313" key="10">
    <source>
        <dbReference type="Proteomes" id="UP000256324"/>
    </source>
</evidence>
<feature type="transmembrane region" description="Helical" evidence="7">
    <location>
        <begin position="156"/>
        <end position="178"/>
    </location>
</feature>
<dbReference type="PROSITE" id="PS50928">
    <property type="entry name" value="ABC_TM1"/>
    <property type="match status" value="1"/>
</dbReference>
<dbReference type="InterPro" id="IPR000515">
    <property type="entry name" value="MetI-like"/>
</dbReference>
<gene>
    <name evidence="9" type="ORF">CP880_06800</name>
</gene>
<dbReference type="PANTHER" id="PTHR43744:SF12">
    <property type="entry name" value="ABC TRANSPORTER PERMEASE PROTEIN MG189-RELATED"/>
    <property type="match status" value="1"/>
</dbReference>
<comment type="caution">
    <text evidence="9">The sequence shown here is derived from an EMBL/GenBank/DDBJ whole genome shotgun (WGS) entry which is preliminary data.</text>
</comment>
<evidence type="ECO:0000256" key="7">
    <source>
        <dbReference type="RuleBase" id="RU363032"/>
    </source>
</evidence>
<evidence type="ECO:0000259" key="8">
    <source>
        <dbReference type="PROSITE" id="PS50928"/>
    </source>
</evidence>
<accession>A0ABX9I8U5</accession>
<evidence type="ECO:0000256" key="1">
    <source>
        <dbReference type="ARBA" id="ARBA00004651"/>
    </source>
</evidence>
<dbReference type="InterPro" id="IPR035906">
    <property type="entry name" value="MetI-like_sf"/>
</dbReference>
<dbReference type="EMBL" id="PCZS01000002">
    <property type="protein sequence ID" value="REB69163.1"/>
    <property type="molecule type" value="Genomic_DNA"/>
</dbReference>
<keyword evidence="10" id="KW-1185">Reference proteome</keyword>
<keyword evidence="5 7" id="KW-1133">Transmembrane helix</keyword>
<evidence type="ECO:0000256" key="5">
    <source>
        <dbReference type="ARBA" id="ARBA00022989"/>
    </source>
</evidence>
<protein>
    <submittedName>
        <fullName evidence="9">Sugar ABC transporter permease</fullName>
    </submittedName>
</protein>
<evidence type="ECO:0000256" key="2">
    <source>
        <dbReference type="ARBA" id="ARBA00022448"/>
    </source>
</evidence>
<organism evidence="9 10">
    <name type="scientific">Cutibacterium namnetense</name>
    <dbReference type="NCBI Taxonomy" id="1574624"/>
    <lineage>
        <taxon>Bacteria</taxon>
        <taxon>Bacillati</taxon>
        <taxon>Actinomycetota</taxon>
        <taxon>Actinomycetes</taxon>
        <taxon>Propionibacteriales</taxon>
        <taxon>Propionibacteriaceae</taxon>
        <taxon>Cutibacterium</taxon>
    </lineage>
</organism>
<evidence type="ECO:0000256" key="6">
    <source>
        <dbReference type="ARBA" id="ARBA00023136"/>
    </source>
</evidence>
<comment type="subcellular location">
    <subcellularLocation>
        <location evidence="1 7">Cell membrane</location>
        <topology evidence="1 7">Multi-pass membrane protein</topology>
    </subcellularLocation>
</comment>
<name>A0ABX9I8U5_9ACTN</name>
<keyword evidence="4 7" id="KW-0812">Transmembrane</keyword>
<dbReference type="SUPFAM" id="SSF161098">
    <property type="entry name" value="MetI-like"/>
    <property type="match status" value="1"/>
</dbReference>
<dbReference type="PANTHER" id="PTHR43744">
    <property type="entry name" value="ABC TRANSPORTER PERMEASE PROTEIN MG189-RELATED-RELATED"/>
    <property type="match status" value="1"/>
</dbReference>